<dbReference type="Proteomes" id="UP000460718">
    <property type="component" value="Unassembled WGS sequence"/>
</dbReference>
<feature type="compositionally biased region" description="Basic and acidic residues" evidence="1">
    <location>
        <begin position="54"/>
        <end position="69"/>
    </location>
</feature>
<feature type="compositionally biased region" description="Pro residues" evidence="1">
    <location>
        <begin position="1"/>
        <end position="20"/>
    </location>
</feature>
<gene>
    <name evidence="2" type="ORF">PF011_g13563</name>
</gene>
<feature type="compositionally biased region" description="Basic and acidic residues" evidence="1">
    <location>
        <begin position="24"/>
        <end position="44"/>
    </location>
</feature>
<sequence length="132" mass="14705">MNSLPTSPPILSPTSPPTTPPKHHTPEERRRGLDAYHSGEDRRAVASHNGFPRSTDERLVSTGRVEDLPRGGGRATKVTSEIKVTLELWVNECCTYTLGTLRTMVLDEFNVLLSEATMSRHLVGMFFTAKRE</sequence>
<evidence type="ECO:0000313" key="3">
    <source>
        <dbReference type="Proteomes" id="UP000460718"/>
    </source>
</evidence>
<dbReference type="EMBL" id="QXFW01000841">
    <property type="protein sequence ID" value="KAE9001867.1"/>
    <property type="molecule type" value="Genomic_DNA"/>
</dbReference>
<comment type="caution">
    <text evidence="2">The sequence shown here is derived from an EMBL/GenBank/DDBJ whole genome shotgun (WGS) entry which is preliminary data.</text>
</comment>
<dbReference type="SUPFAM" id="SSF46689">
    <property type="entry name" value="Homeodomain-like"/>
    <property type="match status" value="1"/>
</dbReference>
<evidence type="ECO:0000256" key="1">
    <source>
        <dbReference type="SAM" id="MobiDB-lite"/>
    </source>
</evidence>
<dbReference type="InterPro" id="IPR009057">
    <property type="entry name" value="Homeodomain-like_sf"/>
</dbReference>
<evidence type="ECO:0000313" key="2">
    <source>
        <dbReference type="EMBL" id="KAE9001867.1"/>
    </source>
</evidence>
<name>A0A6A3K8L8_9STRA</name>
<feature type="region of interest" description="Disordered" evidence="1">
    <location>
        <begin position="1"/>
        <end position="75"/>
    </location>
</feature>
<dbReference type="AlphaFoldDB" id="A0A6A3K8L8"/>
<organism evidence="2 3">
    <name type="scientific">Phytophthora fragariae</name>
    <dbReference type="NCBI Taxonomy" id="53985"/>
    <lineage>
        <taxon>Eukaryota</taxon>
        <taxon>Sar</taxon>
        <taxon>Stramenopiles</taxon>
        <taxon>Oomycota</taxon>
        <taxon>Peronosporomycetes</taxon>
        <taxon>Peronosporales</taxon>
        <taxon>Peronosporaceae</taxon>
        <taxon>Phytophthora</taxon>
    </lineage>
</organism>
<reference evidence="2 3" key="1">
    <citation type="submission" date="2018-09" db="EMBL/GenBank/DDBJ databases">
        <title>Genomic investigation of the strawberry pathogen Phytophthora fragariae indicates pathogenicity is determined by transcriptional variation in three key races.</title>
        <authorList>
            <person name="Adams T.M."/>
            <person name="Armitage A.D."/>
            <person name="Sobczyk M.K."/>
            <person name="Bates H.J."/>
            <person name="Dunwell J.M."/>
            <person name="Nellist C.F."/>
            <person name="Harrison R.J."/>
        </authorList>
    </citation>
    <scope>NUCLEOTIDE SEQUENCE [LARGE SCALE GENOMIC DNA]</scope>
    <source>
        <strain evidence="2 3">SCRP245</strain>
    </source>
</reference>
<protein>
    <submittedName>
        <fullName evidence="2">Uncharacterized protein</fullName>
    </submittedName>
</protein>
<accession>A0A6A3K8L8</accession>
<proteinExistence type="predicted"/>